<dbReference type="GO" id="GO:0004523">
    <property type="term" value="F:RNA-DNA hybrid ribonuclease activity"/>
    <property type="evidence" value="ECO:0007669"/>
    <property type="project" value="InterPro"/>
</dbReference>
<feature type="region of interest" description="Disordered" evidence="2">
    <location>
        <begin position="1"/>
        <end position="20"/>
    </location>
</feature>
<feature type="region of interest" description="Disordered" evidence="2">
    <location>
        <begin position="1018"/>
        <end position="1050"/>
    </location>
</feature>
<dbReference type="Pfam" id="PF03372">
    <property type="entry name" value="Exo_endo_phos"/>
    <property type="match status" value="1"/>
</dbReference>
<dbReference type="GO" id="GO:0003676">
    <property type="term" value="F:nucleic acid binding"/>
    <property type="evidence" value="ECO:0007669"/>
    <property type="project" value="InterPro"/>
</dbReference>
<dbReference type="InterPro" id="IPR002156">
    <property type="entry name" value="RNaseH_domain"/>
</dbReference>
<sequence>MQMPSQPETSKTEEATMEVGGLQTLQSVLTKARRAELRVKKLGQEREGLQRKWEKFNEELKATFVKEKNKFHREVERNEKEMEAALQGQEVARQTVVQVAIGQPVVTDSRKTDEAATANWEAMTQQWEREGDDMDGVLQRALGGTAHTPPQSRARHPRSPLLDGPSPRGAEAMNSRGAVPMETENLATYNQMSPGFVRNDPYMTSPGASSVAGPLAAARATTTEFPFNHAPPPGLLPQEGGEIGSTMPLGTPPRVAPASIATPPKTERPASAGAPPLAEMLSAKRVERRSALEPFGGKQARDAGHARPPDPQAGERTSGAFVDDDNDELDRGASNMCIGDAGAQALFTCFGHHDTGVPSALTALRSILEFSGAKPLLGVLIFLVFLRELCRALKNHIGSSGVVACNVFDVSPATYDISSVCWILPWKIVLQRLVAHPLVNTLHSTILQCPNPCVVFWRCACFLCLVGSLASHGVDVSSGILFFESAGHCAGMLLLCALLRLLCAPLRAPWQRLRPFLRALPLCRVAAFMCNAGLHLPLEPLARVASSQGLLNAHNHQDEIELEEPPSHLELAEGEWAPGALLNSPYLAHRALISARSWGINLRHVQDINDVMDALLRQGSELFDEGPASDQEPMHLEDGDAITVLTQDSTPGYCLIRGHGCAYLCPAGCANRAIERSVPAAADDHRRTRRATILLESARKLYNSGNTGTSNLLVMMQEQEQEGPRDFAQALFLILTPHFTPDIIVIPLAVPSSVPEVFSELEEVREADRARRFTWLTPAQPQLADAFGTIVAVPEWTEEVVAVFDLRTIANTTFAACVPHHATREELLAISGLGAQYPADVYVHIQQDALLPGQQVALWTGVTIAMADPGEALTVGRPLEEMLQSSEGWDPAAEVPGQDDPAFLLLTDEGHARFPLHEARRAQTRTDIADLLGYDMPRMPACRDTDPKVVVYDLRAILQGLFWETVDAAYIPIRDLIARFGAHCPMGYHVHLTGGRIDWVAGQEVMYLQVAQRIAIAFDPDGDPDPPESGSDMDHQPSSDAEVLAEPTPGNAQEAQQLAVLRFLAPRLGRPWRYRPPPDAIFIRDDPSGDEEDSDEDEVLLLLTFSILTPGYVPENVAVSLQLPITAEAALRRVEAARCPDRARLFPCLLPARPQPLPGAGTLVSVPLCLGDITSPKALVCIDTTRFDGRLFATTFPTYVNPQFLCCLAEIPDHDRVQIVTGEASNFLAPDSWCHVSDGDAFIFLPPGGVLGPARQLEQALSQRSAWNAHPVLPAPSSDSIYCLISEDGCVRAHLDLSRPTTCRAQLAGALGVTARQLTLTPAVPPARDAALDGFPCRTVIIAHHTDPPMSEVPLRVIFDLRAMLRGWHFHQILHEEFECEPALEEILPYAPTGWVPSSRISQQMPHAFVSSQVSEAVDEARIATSPGLTVTPGHAHTVEGQAAACLPRLIVVHPQPRGDHALVIGMPSWPCDGAMIAYDCREIDGRLFSLCIGSRASKTDLLIAAGLDEDLDCSIYVKDQPWALEHDAVTALAHGDLIQVTPRTARHHVVSSLAAMLLSIVGWDPYYTFPGPRREAAWILAPDTFALVEATERRHLDAAAIASRIHIPESVLALRPARPAVCDFAHRGSAVHNVVIAASLQSMRPGDDLTVPVCFLDCRPLLSRVDWYPCPNGVFQSEAFVAALRPRCPPGYDVGLIHRGIVLAPILSRIQITDRETLIFTFYEVPDPAPGNVGPGDDPPGPPDQPSDDHAPPDRPSEHRLRTGGTTTTTDAGTGSTAAGEVDGQLPRQQIRAHTAWVSEICMWRTGLTYHDAAVAGRLSLTPASSLFAPEPGSIIRRHRSNHTLRLIQELAICCLFCGSLCVSMFWIAVSILMIIGKPPPAPLWLGLRLALLCCLHSAAGVQAVQLTPMHAAPFPADTQHWAGPITHPPTHEVAKADETGQLVPDAEALPVNTVCPARRLPTPCRNARDLPHITGRSSLDEPPADRPFYPSHGADPWPELRDIVTLLEEAACVSDEWAFLASTLLDTLLDFYGSVCPAESCTMVVRDEKLLRPILHLDLACPPPEPPPCTLGARIRPVGIRDGASWDYGGREQVHQRHTLAGLELPVTPQDLLLLFSSAPPLLIYEQAKVNADAAALLDGEGFSQVGVSPGPASNIRHILCYTDGSFYPPDTAKPAAAGWACVFLEPGVGGFNCAYGSFPAWLAAPTEELSAYLGECAALVFAGLVATARFRHVPVTFLSDCQAALGILSGRHSFSTGGCPQALRHVFELRRQLASLYSCPDSFEYVPGHKGHFANELADKLSKHGALHGPSCHDAGVLCKWLSNGAPWLPWAATILAPAFAAFPGAAPALPLDCHPDPSPCDHDGMTPADIIAPFVPLGVMDAHNVDDPEEHMHLHLRLLSFNTLSLGAAQDKGPEAGEGLSCGPARAALLADQLAAAGITVAALQETRGAQGSFRVGHFLRYAGGSTRGQFGTEWWFRDGAPIVTSAHPDKTYRFEASALTTVHEDNRRLFIRYSRRGLSMLFVSVHAPHRATEQHILEEWWHTTLDLVFKHRRQDKIVLAGDFNCALGSVVSSHVGPVGAETEDIPGAFAHRALRAAECWAPATFDHCHFGATTTYVQKRNGHPCRVDFVCIPQAWTAANVRSELAPGINAAHATIDHTAVLVDCQVVLALPGSAPRVKARKFSAEIVTDPQNHEALRQAILAAPQVPWHISAHARAALVTQHMQQCLTRLQTAPRTRPWHAYLQAETWQLQQAVTKLRRDLHRLKHQVSLQLRAVCFQCWRGGPTVPEVLATSAWFCRADLAEAWYKQQLDYQCRQLRHACPHDRDAYVSGLAQKIATCPSPEVFQAVHKILQHRRKKPYQAEPLPMIRQLDGSVCPDTASAQKRWREHFGGLEAGIESTPQALASKAMSNSADSWPQPLSLDSIPDVTALQRVLSSSKLHKAPGPDGIPAELGKTFPVEIADLLPLLLKFVLRGEEAVGHKVGEAIFFWKGKGSHQDCGAYRAILLLNAWAKAIHQAIRPRALQLYHASAPPLQLGRFVLFADIASAYYSTVRELIAGRPGASTEGVPEAALASLNLSHEDLDRLRAHALEPPALRQAGADAWTEAVSHCVTDGTFFLIRGDTVAVSTHRGTRPGSSWADILFAAVMQRVLRRRDELRNGLLYPTQAPKIPWDGQRVLTPCEPGASTHDIDDVVWADDLATMRQLFGPRAGSGELKVLLEGAGAATVPLVSHYKHLGTMQGPKGGLSAEIAYRTSQAFAAYNEGRRKVYRARAIPPHRKAFILRTAVIPKLTFGCGAWSPLTSGDYKKFAGCLWRLYRSLLCLRRDQGTLRGAMDTAPRPSCLAQVHAQAPPEVMPGTLRVPPVLCPPDNTCQPLLTALLALDADPSESPDLGWQLLEEHIAPFETLRRTVETWIGHSDAQPWAQGVGADLLLLLDPALICESVQAIPPSRACPADIVPAWPSLSPVSHVSSGRPCIFSVPAPPPGLWLPGSAASLTVRQTKAFADWIEGACRVIAEAVLLSQHQPFCIECPGIRKAVGPAVSWLEDCSFTVQVSRIFSP</sequence>
<comment type="caution">
    <text evidence="4">The sequence shown here is derived from an EMBL/GenBank/DDBJ whole genome shotgun (WGS) entry which is preliminary data.</text>
</comment>
<feature type="region of interest" description="Disordered" evidence="2">
    <location>
        <begin position="1730"/>
        <end position="1786"/>
    </location>
</feature>
<reference evidence="4 5" key="1">
    <citation type="submission" date="2016-02" db="EMBL/GenBank/DDBJ databases">
        <title>Genome analysis of coral dinoflagellate symbionts highlights evolutionary adaptations to a symbiotic lifestyle.</title>
        <authorList>
            <person name="Aranda M."/>
            <person name="Li Y."/>
            <person name="Liew Y.J."/>
            <person name="Baumgarten S."/>
            <person name="Simakov O."/>
            <person name="Wilson M."/>
            <person name="Piel J."/>
            <person name="Ashoor H."/>
            <person name="Bougouffa S."/>
            <person name="Bajic V.B."/>
            <person name="Ryu T."/>
            <person name="Ravasi T."/>
            <person name="Bayer T."/>
            <person name="Micklem G."/>
            <person name="Kim H."/>
            <person name="Bhak J."/>
            <person name="Lajeunesse T.C."/>
            <person name="Voolstra C.R."/>
        </authorList>
    </citation>
    <scope>NUCLEOTIDE SEQUENCE [LARGE SCALE GENOMIC DNA]</scope>
    <source>
        <strain evidence="4 5">CCMP2467</strain>
    </source>
</reference>
<feature type="coiled-coil region" evidence="1">
    <location>
        <begin position="25"/>
        <end position="59"/>
    </location>
</feature>
<evidence type="ECO:0000256" key="2">
    <source>
        <dbReference type="SAM" id="MobiDB-lite"/>
    </source>
</evidence>
<keyword evidence="5" id="KW-1185">Reference proteome</keyword>
<dbReference type="SUPFAM" id="SSF53098">
    <property type="entry name" value="Ribonuclease H-like"/>
    <property type="match status" value="1"/>
</dbReference>
<keyword evidence="1" id="KW-0175">Coiled coil</keyword>
<dbReference type="InterPro" id="IPR036397">
    <property type="entry name" value="RNaseH_sf"/>
</dbReference>
<gene>
    <name evidence="4" type="ORF">AK812_SmicGene15159</name>
</gene>
<dbReference type="InterPro" id="IPR036691">
    <property type="entry name" value="Endo/exonu/phosph_ase_sf"/>
</dbReference>
<evidence type="ECO:0000259" key="3">
    <source>
        <dbReference type="PROSITE" id="PS50879"/>
    </source>
</evidence>
<feature type="compositionally biased region" description="Basic and acidic residues" evidence="2">
    <location>
        <begin position="299"/>
        <end position="308"/>
    </location>
</feature>
<dbReference type="EMBL" id="LSRX01000274">
    <property type="protein sequence ID" value="OLQ02053.1"/>
    <property type="molecule type" value="Genomic_DNA"/>
</dbReference>
<dbReference type="InterPro" id="IPR012337">
    <property type="entry name" value="RNaseH-like_sf"/>
</dbReference>
<dbReference type="Proteomes" id="UP000186817">
    <property type="component" value="Unassembled WGS sequence"/>
</dbReference>
<name>A0A1Q9E3S8_SYMMI</name>
<proteinExistence type="predicted"/>
<dbReference type="SUPFAM" id="SSF56219">
    <property type="entry name" value="DNase I-like"/>
    <property type="match status" value="1"/>
</dbReference>
<feature type="region of interest" description="Disordered" evidence="2">
    <location>
        <begin position="142"/>
        <end position="174"/>
    </location>
</feature>
<feature type="region of interest" description="Disordered" evidence="2">
    <location>
        <begin position="1973"/>
        <end position="1994"/>
    </location>
</feature>
<organism evidence="4 5">
    <name type="scientific">Symbiodinium microadriaticum</name>
    <name type="common">Dinoflagellate</name>
    <name type="synonym">Zooxanthella microadriatica</name>
    <dbReference type="NCBI Taxonomy" id="2951"/>
    <lineage>
        <taxon>Eukaryota</taxon>
        <taxon>Sar</taxon>
        <taxon>Alveolata</taxon>
        <taxon>Dinophyceae</taxon>
        <taxon>Suessiales</taxon>
        <taxon>Symbiodiniaceae</taxon>
        <taxon>Symbiodinium</taxon>
    </lineage>
</organism>
<feature type="compositionally biased region" description="Basic and acidic residues" evidence="2">
    <location>
        <begin position="1748"/>
        <end position="1762"/>
    </location>
</feature>
<evidence type="ECO:0000313" key="4">
    <source>
        <dbReference type="EMBL" id="OLQ02053.1"/>
    </source>
</evidence>
<evidence type="ECO:0000256" key="1">
    <source>
        <dbReference type="SAM" id="Coils"/>
    </source>
</evidence>
<protein>
    <recommendedName>
        <fullName evidence="3">RNase H type-1 domain-containing protein</fullName>
    </recommendedName>
</protein>
<accession>A0A1Q9E3S8</accession>
<evidence type="ECO:0000313" key="5">
    <source>
        <dbReference type="Proteomes" id="UP000186817"/>
    </source>
</evidence>
<feature type="region of interest" description="Disordered" evidence="2">
    <location>
        <begin position="294"/>
        <end position="326"/>
    </location>
</feature>
<dbReference type="Gene3D" id="3.60.10.10">
    <property type="entry name" value="Endonuclease/exonuclease/phosphatase"/>
    <property type="match status" value="1"/>
</dbReference>
<dbReference type="PROSITE" id="PS50879">
    <property type="entry name" value="RNASE_H_1"/>
    <property type="match status" value="1"/>
</dbReference>
<feature type="domain" description="RNase H type-1" evidence="3">
    <location>
        <begin position="2157"/>
        <end position="2310"/>
    </location>
</feature>
<dbReference type="InterPro" id="IPR005135">
    <property type="entry name" value="Endo/exonuclease/phosphatase"/>
</dbReference>
<dbReference type="Gene3D" id="3.30.420.10">
    <property type="entry name" value="Ribonuclease H-like superfamily/Ribonuclease H"/>
    <property type="match status" value="1"/>
</dbReference>
<feature type="compositionally biased region" description="Low complexity" evidence="2">
    <location>
        <begin position="1764"/>
        <end position="1781"/>
    </location>
</feature>